<accession>A0A9D4QYL7</accession>
<dbReference type="OrthoDB" id="5824032at2759"/>
<dbReference type="PANTHER" id="PTHR21106:SF2">
    <property type="entry name" value="NADH DEHYDROGENASE [UBIQUINONE] 1 BETA SUBCOMPLEX SUBUNIT 6"/>
    <property type="match status" value="1"/>
</dbReference>
<organism evidence="3 4">
    <name type="scientific">Dreissena polymorpha</name>
    <name type="common">Zebra mussel</name>
    <name type="synonym">Mytilus polymorpha</name>
    <dbReference type="NCBI Taxonomy" id="45954"/>
    <lineage>
        <taxon>Eukaryota</taxon>
        <taxon>Metazoa</taxon>
        <taxon>Spiralia</taxon>
        <taxon>Lophotrochozoa</taxon>
        <taxon>Mollusca</taxon>
        <taxon>Bivalvia</taxon>
        <taxon>Autobranchia</taxon>
        <taxon>Heteroconchia</taxon>
        <taxon>Euheterodonta</taxon>
        <taxon>Imparidentia</taxon>
        <taxon>Neoheterodontei</taxon>
        <taxon>Myida</taxon>
        <taxon>Dreissenoidea</taxon>
        <taxon>Dreissenidae</taxon>
        <taxon>Dreissena</taxon>
    </lineage>
</organism>
<dbReference type="GO" id="GO:0006120">
    <property type="term" value="P:mitochondrial electron transport, NADH to ubiquinone"/>
    <property type="evidence" value="ECO:0007669"/>
    <property type="project" value="InterPro"/>
</dbReference>
<dbReference type="EMBL" id="JAIWYP010000003">
    <property type="protein sequence ID" value="KAH3847551.1"/>
    <property type="molecule type" value="Genomic_DNA"/>
</dbReference>
<dbReference type="GO" id="GO:0005739">
    <property type="term" value="C:mitochondrion"/>
    <property type="evidence" value="ECO:0007669"/>
    <property type="project" value="GOC"/>
</dbReference>
<dbReference type="AlphaFoldDB" id="A0A9D4QYL7"/>
<proteinExistence type="predicted"/>
<comment type="caution">
    <text evidence="3">The sequence shown here is derived from an EMBL/GenBank/DDBJ whole genome shotgun (WGS) entry which is preliminary data.</text>
</comment>
<dbReference type="Proteomes" id="UP000828390">
    <property type="component" value="Unassembled WGS sequence"/>
</dbReference>
<dbReference type="PANTHER" id="PTHR21106">
    <property type="entry name" value="NADH DEHYDROGENASE [UBIQUINONE] 1 BETA SUBCOMPLEX SUBUNIT 6"/>
    <property type="match status" value="1"/>
</dbReference>
<keyword evidence="4" id="KW-1185">Reference proteome</keyword>
<dbReference type="EMBL" id="JAIWYP010000003">
    <property type="protein sequence ID" value="KAH3847577.1"/>
    <property type="molecule type" value="Genomic_DNA"/>
</dbReference>
<dbReference type="InterPro" id="IPR019174">
    <property type="entry name" value="NADH_DH_b-subcmplx_su6"/>
</dbReference>
<feature type="region of interest" description="Disordered" evidence="1">
    <location>
        <begin position="1"/>
        <end position="27"/>
    </location>
</feature>
<reference evidence="3" key="1">
    <citation type="journal article" date="2019" name="bioRxiv">
        <title>The Genome of the Zebra Mussel, Dreissena polymorpha: A Resource for Invasive Species Research.</title>
        <authorList>
            <person name="McCartney M.A."/>
            <person name="Auch B."/>
            <person name="Kono T."/>
            <person name="Mallez S."/>
            <person name="Zhang Y."/>
            <person name="Obille A."/>
            <person name="Becker A."/>
            <person name="Abrahante J.E."/>
            <person name="Garbe J."/>
            <person name="Badalamenti J.P."/>
            <person name="Herman A."/>
            <person name="Mangelson H."/>
            <person name="Liachko I."/>
            <person name="Sullivan S."/>
            <person name="Sone E.D."/>
            <person name="Koren S."/>
            <person name="Silverstein K.A.T."/>
            <person name="Beckman K.B."/>
            <person name="Gohl D.M."/>
        </authorList>
    </citation>
    <scope>NUCLEOTIDE SEQUENCE</scope>
    <source>
        <strain evidence="3">Duluth1</strain>
        <tissue evidence="3">Whole animal</tissue>
    </source>
</reference>
<evidence type="ECO:0000256" key="1">
    <source>
        <dbReference type="SAM" id="MobiDB-lite"/>
    </source>
</evidence>
<evidence type="ECO:0000313" key="3">
    <source>
        <dbReference type="EMBL" id="KAH3847577.1"/>
    </source>
</evidence>
<evidence type="ECO:0000313" key="2">
    <source>
        <dbReference type="EMBL" id="KAH3847551.1"/>
    </source>
</evidence>
<evidence type="ECO:0000313" key="4">
    <source>
        <dbReference type="Proteomes" id="UP000828390"/>
    </source>
</evidence>
<name>A0A9D4QYL7_DREPO</name>
<evidence type="ECO:0008006" key="5">
    <source>
        <dbReference type="Google" id="ProtNLM"/>
    </source>
</evidence>
<gene>
    <name evidence="2" type="ORF">DPMN_089876</name>
    <name evidence="3" type="ORF">DPMN_089903</name>
</gene>
<sequence>MAKDNVPVPTEGGKVPAPPNPDVPRPNETLQEYKIRIYTETQVYKGSRYPPFSIEHKPLERQRLATPMTAEDRFLRKQWLHDQVLVNTDSRYIEQVYPRNIFRRIYRKPWDLIEQGLRNVVSPSTALRIRVMVPKLMIFAVSIAAVYYHLRFNYKTWESFHGADVYISRPPKYPGQDASTFPSQPIFGDCNFSRRKSLRD</sequence>
<protein>
    <recommendedName>
        <fullName evidence="5">NADH dehydrogenase [ubiquinone] 1 beta subcomplex subunit 6</fullName>
    </recommendedName>
</protein>
<dbReference type="Pfam" id="PF09782">
    <property type="entry name" value="NDUF_B6"/>
    <property type="match status" value="1"/>
</dbReference>
<reference evidence="3" key="2">
    <citation type="submission" date="2020-11" db="EMBL/GenBank/DDBJ databases">
        <authorList>
            <person name="McCartney M.A."/>
            <person name="Auch B."/>
            <person name="Kono T."/>
            <person name="Mallez S."/>
            <person name="Becker A."/>
            <person name="Gohl D.M."/>
            <person name="Silverstein K.A.T."/>
            <person name="Koren S."/>
            <person name="Bechman K.B."/>
            <person name="Herman A."/>
            <person name="Abrahante J.E."/>
            <person name="Garbe J."/>
        </authorList>
    </citation>
    <scope>NUCLEOTIDE SEQUENCE</scope>
    <source>
        <strain evidence="3">Duluth1</strain>
        <tissue evidence="3">Whole animal</tissue>
    </source>
</reference>